<dbReference type="AlphaFoldDB" id="A0LQ84"/>
<evidence type="ECO:0000313" key="2">
    <source>
        <dbReference type="EMBL" id="ABK19586.1"/>
    </source>
</evidence>
<evidence type="ECO:0000256" key="1">
    <source>
        <dbReference type="SAM" id="MobiDB-lite"/>
    </source>
</evidence>
<dbReference type="KEGG" id="sfu:Sfum_3917"/>
<gene>
    <name evidence="2" type="ordered locus">Sfum_3917</name>
</gene>
<organism evidence="2 3">
    <name type="scientific">Syntrophobacter fumaroxidans (strain DSM 10017 / MPOB)</name>
    <dbReference type="NCBI Taxonomy" id="335543"/>
    <lineage>
        <taxon>Bacteria</taxon>
        <taxon>Pseudomonadati</taxon>
        <taxon>Thermodesulfobacteriota</taxon>
        <taxon>Syntrophobacteria</taxon>
        <taxon>Syntrophobacterales</taxon>
        <taxon>Syntrophobacteraceae</taxon>
        <taxon>Syntrophobacter</taxon>
    </lineage>
</organism>
<protein>
    <submittedName>
        <fullName evidence="2">Uncharacterized protein</fullName>
    </submittedName>
</protein>
<keyword evidence="3" id="KW-1185">Reference proteome</keyword>
<proteinExistence type="predicted"/>
<dbReference type="EMBL" id="CP000478">
    <property type="protein sequence ID" value="ABK19586.1"/>
    <property type="molecule type" value="Genomic_DNA"/>
</dbReference>
<sequence length="95" mass="11105">MSGPVLDRRNPSVRRSGTMWLYETDVGIFWIRFSPRGRGRFLLGIDDEELGAYLSPEAAVDDVYLQKSGWPEWDLHPQSRKPEDLSHWTRRDCRA</sequence>
<evidence type="ECO:0000313" key="3">
    <source>
        <dbReference type="Proteomes" id="UP000001784"/>
    </source>
</evidence>
<accession>A0LQ84</accession>
<name>A0LQ84_SYNFM</name>
<feature type="region of interest" description="Disordered" evidence="1">
    <location>
        <begin position="73"/>
        <end position="95"/>
    </location>
</feature>
<dbReference type="InParanoid" id="A0LQ84"/>
<dbReference type="Proteomes" id="UP000001784">
    <property type="component" value="Chromosome"/>
</dbReference>
<reference evidence="2 3" key="1">
    <citation type="submission" date="2006-10" db="EMBL/GenBank/DDBJ databases">
        <title>Complete sequence of Syntrophobacter fumaroxidans MPOB.</title>
        <authorList>
            <consortium name="US DOE Joint Genome Institute"/>
            <person name="Copeland A."/>
            <person name="Lucas S."/>
            <person name="Lapidus A."/>
            <person name="Barry K."/>
            <person name="Detter J.C."/>
            <person name="Glavina del Rio T."/>
            <person name="Hammon N."/>
            <person name="Israni S."/>
            <person name="Pitluck S."/>
            <person name="Goltsman E.G."/>
            <person name="Martinez M."/>
            <person name="Schmutz J."/>
            <person name="Larimer F."/>
            <person name="Land M."/>
            <person name="Hauser L."/>
            <person name="Kyrpides N."/>
            <person name="Kim E."/>
            <person name="Boone D.R."/>
            <person name="Brockman F."/>
            <person name="Culley D."/>
            <person name="Ferry J."/>
            <person name="Gunsalus R."/>
            <person name="McInerney M.J."/>
            <person name="Morrison M."/>
            <person name="Plugge C."/>
            <person name="Rohlin L."/>
            <person name="Scholten J."/>
            <person name="Sieber J."/>
            <person name="Stams A.J.M."/>
            <person name="Worm P."/>
            <person name="Henstra A.M."/>
            <person name="Richardson P."/>
        </authorList>
    </citation>
    <scope>NUCLEOTIDE SEQUENCE [LARGE SCALE GENOMIC DNA]</scope>
    <source>
        <strain evidence="3">DSM 10017 / MPOB</strain>
    </source>
</reference>
<dbReference type="HOGENOM" id="CLU_184585_0_0_7"/>